<dbReference type="PANTHER" id="PTHR39166:SF1">
    <property type="entry name" value="BLL1166 PROTEIN"/>
    <property type="match status" value="1"/>
</dbReference>
<dbReference type="Pfam" id="PF06042">
    <property type="entry name" value="NTP_transf_6"/>
    <property type="match status" value="1"/>
</dbReference>
<organism evidence="1 2">
    <name type="scientific">Vibrio barjaei</name>
    <dbReference type="NCBI Taxonomy" id="1676683"/>
    <lineage>
        <taxon>Bacteria</taxon>
        <taxon>Pseudomonadati</taxon>
        <taxon>Pseudomonadota</taxon>
        <taxon>Gammaproteobacteria</taxon>
        <taxon>Vibrionales</taxon>
        <taxon>Vibrionaceae</taxon>
        <taxon>Vibrio</taxon>
    </lineage>
</organism>
<dbReference type="PANTHER" id="PTHR39166">
    <property type="entry name" value="BLL1166 PROTEIN"/>
    <property type="match status" value="1"/>
</dbReference>
<sequence>MASFNNGRGDITRMRNNPNEYPEKLTKLLVQDENRIQLLKSIQALSRPSYRLYVAAGFVRNLVWDSLHQYQFSTPLNDIDVIYFDDQEEGLERQRTIEKELSKQHPLYHWQVKNQAVMHSRNGDKPYESLQDAMSYWPEKETAIAVRLLDNDQIEIVHAFQLESLFEGLVSYNNKRDYQVFLNRVNRKHWLEKWPKLQLSIADLDHL</sequence>
<proteinExistence type="predicted"/>
<keyword evidence="2" id="KW-1185">Reference proteome</keyword>
<gene>
    <name evidence="1" type="ORF">ACGRH2_13040</name>
</gene>
<dbReference type="EMBL" id="JBIHSF010000008">
    <property type="protein sequence ID" value="MFH0261325.1"/>
    <property type="molecule type" value="Genomic_DNA"/>
</dbReference>
<dbReference type="Proteomes" id="UP001607125">
    <property type="component" value="Unassembled WGS sequence"/>
</dbReference>
<comment type="caution">
    <text evidence="1">The sequence shown here is derived from an EMBL/GenBank/DDBJ whole genome shotgun (WGS) entry which is preliminary data.</text>
</comment>
<dbReference type="InterPro" id="IPR009267">
    <property type="entry name" value="NTP_transf_6"/>
</dbReference>
<name>A0ABW7II94_9VIBR</name>
<accession>A0ABW7II94</accession>
<reference evidence="1 2" key="1">
    <citation type="submission" date="2024-10" db="EMBL/GenBank/DDBJ databases">
        <authorList>
            <person name="Yibar A."/>
            <person name="Saticioglu I.B."/>
            <person name="Duman M."/>
            <person name="Ajmi N."/>
            <person name="Gurler F."/>
            <person name="Ay H."/>
            <person name="Onuk E."/>
            <person name="Guler S."/>
            <person name="Romalde J.L."/>
        </authorList>
    </citation>
    <scope>NUCLEOTIDE SEQUENCE [LARGE SCALE GENOMIC DNA]</scope>
    <source>
        <strain evidence="1 2">1-TCBS-B</strain>
    </source>
</reference>
<dbReference type="RefSeq" id="WP_394629231.1">
    <property type="nucleotide sequence ID" value="NZ_JBIHSF010000008.1"/>
</dbReference>
<evidence type="ECO:0000313" key="1">
    <source>
        <dbReference type="EMBL" id="MFH0261325.1"/>
    </source>
</evidence>
<protein>
    <submittedName>
        <fullName evidence="1">Nucleotidyltransferase family protein</fullName>
    </submittedName>
</protein>
<evidence type="ECO:0000313" key="2">
    <source>
        <dbReference type="Proteomes" id="UP001607125"/>
    </source>
</evidence>